<dbReference type="RefSeq" id="WP_154221649.1">
    <property type="nucleotide sequence ID" value="NZ_CP034544.1"/>
</dbReference>
<dbReference type="GO" id="GO:0004831">
    <property type="term" value="F:tyrosine-tRNA ligase activity"/>
    <property type="evidence" value="ECO:0007669"/>
    <property type="project" value="UniProtKB-UniRule"/>
</dbReference>
<reference evidence="11" key="2">
    <citation type="submission" date="2022-11" db="EMBL/GenBank/DDBJ databases">
        <title>complete genomes of mycoplasma synoviae ZX313 strain and SD2 strain.</title>
        <authorList>
            <person name="Zhong Q."/>
        </authorList>
    </citation>
    <scope>NUCLEOTIDE SEQUENCE</scope>
    <source>
        <strain evidence="11">SD2</strain>
    </source>
</reference>
<evidence type="ECO:0000256" key="4">
    <source>
        <dbReference type="ARBA" id="ARBA00022884"/>
    </source>
</evidence>
<sequence>MYKVLTELRDREILKDISNEEKFLSLPKNSGVYVGFDPTADSLHLGNYVQIVNLIRFKKHNWNALAVLGGATGMIGDPSFRSTERVLLSIEELLKNKNKIKSQLESFGLKVFDNYEIYKDISFLDFLKNIGKLINVSYMLAKDSVKDRLAQGLSFTEFSYQIIQGYDFLHLYQNQDIFVQYGGSDQWGNITTGIEMISKVVGDNHKAIAITANLLTDSNGNKFGKSTGGGSLWLDAQKTKPFDMYQFLINQPDSEVEKLLKWLTFLEISEIKDLVNKHNKNPKDRLAQKALAYEVIKDIHGKSAAENCTFLSEMLFNSSLDLSKVTLENMEFAYSQIESFEVEKGVNLVNFLVENKILQSKRLAREFIASKSLKFNYEPIDEDFSVSSNYFEGKYATLHLGKKKILICKVK</sequence>
<feature type="binding site" evidence="8">
    <location>
        <position position="33"/>
    </location>
    <ligand>
        <name>L-tyrosine</name>
        <dbReference type="ChEBI" id="CHEBI:58315"/>
    </ligand>
</feature>
<dbReference type="Proteomes" id="UP001164481">
    <property type="component" value="Chromosome"/>
</dbReference>
<dbReference type="InterPro" id="IPR014729">
    <property type="entry name" value="Rossmann-like_a/b/a_fold"/>
</dbReference>
<comment type="catalytic activity">
    <reaction evidence="7 8">
        <text>tRNA(Tyr) + L-tyrosine + ATP = L-tyrosyl-tRNA(Tyr) + AMP + diphosphate + H(+)</text>
        <dbReference type="Rhea" id="RHEA:10220"/>
        <dbReference type="Rhea" id="RHEA-COMP:9706"/>
        <dbReference type="Rhea" id="RHEA-COMP:9707"/>
        <dbReference type="ChEBI" id="CHEBI:15378"/>
        <dbReference type="ChEBI" id="CHEBI:30616"/>
        <dbReference type="ChEBI" id="CHEBI:33019"/>
        <dbReference type="ChEBI" id="CHEBI:58315"/>
        <dbReference type="ChEBI" id="CHEBI:78442"/>
        <dbReference type="ChEBI" id="CHEBI:78536"/>
        <dbReference type="ChEBI" id="CHEBI:456215"/>
        <dbReference type="EC" id="6.1.1.1"/>
    </reaction>
</comment>
<accession>A0AAX3F0U7</accession>
<evidence type="ECO:0000256" key="8">
    <source>
        <dbReference type="HAMAP-Rule" id="MF_02006"/>
    </source>
</evidence>
<dbReference type="Gene3D" id="1.10.240.10">
    <property type="entry name" value="Tyrosyl-Transfer RNA Synthetase"/>
    <property type="match status" value="1"/>
</dbReference>
<evidence type="ECO:0000256" key="5">
    <source>
        <dbReference type="ARBA" id="ARBA00022917"/>
    </source>
</evidence>
<dbReference type="Pfam" id="PF22421">
    <property type="entry name" value="SYY_C-terminal"/>
    <property type="match status" value="1"/>
</dbReference>
<dbReference type="EC" id="6.1.1.1" evidence="8"/>
<name>A0AAX3F0U7_MYCSY</name>
<comment type="similarity">
    <text evidence="8">Belongs to the class-I aminoacyl-tRNA synthetase family. TyrS type 1 subfamily.</text>
</comment>
<evidence type="ECO:0000313" key="11">
    <source>
        <dbReference type="EMBL" id="UZW64399.1"/>
    </source>
</evidence>
<dbReference type="EMBL" id="CP107525">
    <property type="protein sequence ID" value="UZW64399.1"/>
    <property type="molecule type" value="Genomic_DNA"/>
</dbReference>
<evidence type="ECO:0000256" key="2">
    <source>
        <dbReference type="ARBA" id="ARBA00022741"/>
    </source>
</evidence>
<dbReference type="InterPro" id="IPR002305">
    <property type="entry name" value="aa-tRNA-synth_Ic"/>
</dbReference>
<feature type="binding site" evidence="8">
    <location>
        <position position="225"/>
    </location>
    <ligand>
        <name>ATP</name>
        <dbReference type="ChEBI" id="CHEBI:30616"/>
    </ligand>
</feature>
<comment type="subunit">
    <text evidence="8">Homodimer.</text>
</comment>
<reference evidence="11" key="1">
    <citation type="submission" date="2022-10" db="EMBL/GenBank/DDBJ databases">
        <authorList>
            <person name="Wei X."/>
        </authorList>
    </citation>
    <scope>NUCLEOTIDE SEQUENCE</scope>
    <source>
        <strain evidence="11">SD2</strain>
    </source>
</reference>
<feature type="binding site" evidence="8">
    <location>
        <position position="160"/>
    </location>
    <ligand>
        <name>L-tyrosine</name>
        <dbReference type="ChEBI" id="CHEBI:58315"/>
    </ligand>
</feature>
<evidence type="ECO:0000256" key="3">
    <source>
        <dbReference type="ARBA" id="ARBA00022840"/>
    </source>
</evidence>
<organism evidence="11 12">
    <name type="scientific">Mycoplasmopsis synoviae</name>
    <name type="common">Mycoplasma synoviae</name>
    <dbReference type="NCBI Taxonomy" id="2109"/>
    <lineage>
        <taxon>Bacteria</taxon>
        <taxon>Bacillati</taxon>
        <taxon>Mycoplasmatota</taxon>
        <taxon>Mycoplasmoidales</taxon>
        <taxon>Metamycoplasmataceae</taxon>
        <taxon>Mycoplasmopsis</taxon>
    </lineage>
</organism>
<dbReference type="InterPro" id="IPR036986">
    <property type="entry name" value="S4_RNA-bd_sf"/>
</dbReference>
<dbReference type="Pfam" id="PF00579">
    <property type="entry name" value="tRNA-synt_1b"/>
    <property type="match status" value="1"/>
</dbReference>
<feature type="short sequence motif" description="'KMSKS' region" evidence="8">
    <location>
        <begin position="222"/>
        <end position="226"/>
    </location>
</feature>
<keyword evidence="5 8" id="KW-0648">Protein biosynthesis</keyword>
<dbReference type="NCBIfam" id="TIGR00234">
    <property type="entry name" value="tyrS"/>
    <property type="match status" value="1"/>
</dbReference>
<evidence type="ECO:0000313" key="12">
    <source>
        <dbReference type="Proteomes" id="UP001164481"/>
    </source>
</evidence>
<dbReference type="InterPro" id="IPR054608">
    <property type="entry name" value="SYY-like_C"/>
</dbReference>
<keyword evidence="3 8" id="KW-0067">ATP-binding</keyword>
<dbReference type="PRINTS" id="PR01040">
    <property type="entry name" value="TRNASYNTHTYR"/>
</dbReference>
<evidence type="ECO:0000256" key="7">
    <source>
        <dbReference type="ARBA" id="ARBA00048248"/>
    </source>
</evidence>
<keyword evidence="2 8" id="KW-0547">Nucleotide-binding</keyword>
<dbReference type="GO" id="GO:0005829">
    <property type="term" value="C:cytosol"/>
    <property type="evidence" value="ECO:0007669"/>
    <property type="project" value="TreeGrafter"/>
</dbReference>
<keyword evidence="4 9" id="KW-0694">RNA-binding</keyword>
<gene>
    <name evidence="8 11" type="primary">tyrS</name>
    <name evidence="11" type="ORF">OIE46_03455</name>
</gene>
<comment type="function">
    <text evidence="8">Catalyzes the attachment of tyrosine to tRNA(Tyr) in a two-step reaction: tyrosine is first activated by ATP to form Tyr-AMP and then transferred to the acceptor end of tRNA(Tyr).</text>
</comment>
<evidence type="ECO:0000256" key="6">
    <source>
        <dbReference type="ARBA" id="ARBA00023146"/>
    </source>
</evidence>
<dbReference type="SUPFAM" id="SSF55174">
    <property type="entry name" value="Alpha-L RNA-binding motif"/>
    <property type="match status" value="1"/>
</dbReference>
<dbReference type="SUPFAM" id="SSF52374">
    <property type="entry name" value="Nucleotidylyl transferase"/>
    <property type="match status" value="1"/>
</dbReference>
<feature type="short sequence motif" description="'HIGH' region" evidence="8">
    <location>
        <begin position="38"/>
        <end position="47"/>
    </location>
</feature>
<keyword evidence="1 8" id="KW-0436">Ligase</keyword>
<dbReference type="Gene3D" id="3.40.50.620">
    <property type="entry name" value="HUPs"/>
    <property type="match status" value="1"/>
</dbReference>
<evidence type="ECO:0000256" key="1">
    <source>
        <dbReference type="ARBA" id="ARBA00022598"/>
    </source>
</evidence>
<dbReference type="GO" id="GO:0003723">
    <property type="term" value="F:RNA binding"/>
    <property type="evidence" value="ECO:0007669"/>
    <property type="project" value="UniProtKB-KW"/>
</dbReference>
<keyword evidence="6 8" id="KW-0030">Aminoacyl-tRNA synthetase</keyword>
<dbReference type="Gene3D" id="3.10.290.10">
    <property type="entry name" value="RNA-binding S4 domain"/>
    <property type="match status" value="1"/>
</dbReference>
<dbReference type="InterPro" id="IPR002307">
    <property type="entry name" value="Tyr-tRNA-ligase"/>
</dbReference>
<proteinExistence type="inferred from homology"/>
<dbReference type="PROSITE" id="PS50889">
    <property type="entry name" value="S4"/>
    <property type="match status" value="1"/>
</dbReference>
<feature type="binding site" evidence="8">
    <location>
        <position position="164"/>
    </location>
    <ligand>
        <name>L-tyrosine</name>
        <dbReference type="ChEBI" id="CHEBI:58315"/>
    </ligand>
</feature>
<comment type="subcellular location">
    <subcellularLocation>
        <location evidence="8">Cytoplasm</location>
    </subcellularLocation>
</comment>
<dbReference type="InterPro" id="IPR024088">
    <property type="entry name" value="Tyr-tRNA-ligase_bac-type"/>
</dbReference>
<evidence type="ECO:0000256" key="9">
    <source>
        <dbReference type="PROSITE-ProRule" id="PRU00182"/>
    </source>
</evidence>
<dbReference type="GO" id="GO:0005524">
    <property type="term" value="F:ATP binding"/>
    <property type="evidence" value="ECO:0007669"/>
    <property type="project" value="UniProtKB-UniRule"/>
</dbReference>
<protein>
    <recommendedName>
        <fullName evidence="8">Tyrosine--tRNA ligase</fullName>
        <ecNumber evidence="8">6.1.1.1</ecNumber>
    </recommendedName>
    <alternativeName>
        <fullName evidence="8">Tyrosyl-tRNA synthetase</fullName>
        <shortName evidence="8">TyrRS</shortName>
    </alternativeName>
</protein>
<evidence type="ECO:0000259" key="10">
    <source>
        <dbReference type="Pfam" id="PF22421"/>
    </source>
</evidence>
<dbReference type="PANTHER" id="PTHR11766">
    <property type="entry name" value="TYROSYL-TRNA SYNTHETASE"/>
    <property type="match status" value="1"/>
</dbReference>
<keyword evidence="8" id="KW-0963">Cytoplasm</keyword>
<dbReference type="InterPro" id="IPR001412">
    <property type="entry name" value="aa-tRNA-synth_I_CS"/>
</dbReference>
<dbReference type="CDD" id="cd00805">
    <property type="entry name" value="TyrRS_core"/>
    <property type="match status" value="1"/>
</dbReference>
<dbReference type="FunFam" id="1.10.240.10:FF:000001">
    <property type="entry name" value="Tyrosine--tRNA ligase"/>
    <property type="match status" value="1"/>
</dbReference>
<feature type="domain" description="Tyrosine--tRNA ligase SYY-like C-terminal" evidence="10">
    <location>
        <begin position="332"/>
        <end position="405"/>
    </location>
</feature>
<dbReference type="InterPro" id="IPR024107">
    <property type="entry name" value="Tyr-tRNA-ligase_bac_1"/>
</dbReference>
<dbReference type="PANTHER" id="PTHR11766:SF0">
    <property type="entry name" value="TYROSINE--TRNA LIGASE, MITOCHONDRIAL"/>
    <property type="match status" value="1"/>
</dbReference>
<dbReference type="GO" id="GO:0006437">
    <property type="term" value="P:tyrosyl-tRNA aminoacylation"/>
    <property type="evidence" value="ECO:0007669"/>
    <property type="project" value="UniProtKB-UniRule"/>
</dbReference>
<dbReference type="PROSITE" id="PS00178">
    <property type="entry name" value="AA_TRNA_LIGASE_I"/>
    <property type="match status" value="1"/>
</dbReference>
<dbReference type="HAMAP" id="MF_02006">
    <property type="entry name" value="Tyr_tRNA_synth_type1"/>
    <property type="match status" value="1"/>
</dbReference>
<dbReference type="AlphaFoldDB" id="A0AAX3F0U7"/>